<evidence type="ECO:0000259" key="3">
    <source>
        <dbReference type="Pfam" id="PF00350"/>
    </source>
</evidence>
<reference evidence="5" key="2">
    <citation type="submission" date="2023-05" db="EMBL/GenBank/DDBJ databases">
        <authorList>
            <consortium name="Lawrence Berkeley National Laboratory"/>
            <person name="Steindorff A."/>
            <person name="Hensen N."/>
            <person name="Bonometti L."/>
            <person name="Westerberg I."/>
            <person name="Brannstrom I.O."/>
            <person name="Guillou S."/>
            <person name="Cros-Aarteil S."/>
            <person name="Calhoun S."/>
            <person name="Haridas S."/>
            <person name="Kuo A."/>
            <person name="Mondo S."/>
            <person name="Pangilinan J."/>
            <person name="Riley R."/>
            <person name="Labutti K."/>
            <person name="Andreopoulos B."/>
            <person name="Lipzen A."/>
            <person name="Chen C."/>
            <person name="Yanf M."/>
            <person name="Daum C."/>
            <person name="Ng V."/>
            <person name="Clum A."/>
            <person name="Ohm R."/>
            <person name="Martin F."/>
            <person name="Silar P."/>
            <person name="Natvig D."/>
            <person name="Lalanne C."/>
            <person name="Gautier V."/>
            <person name="Ament-Velasquez S.L."/>
            <person name="Kruys A."/>
            <person name="Hutchinson M.I."/>
            <person name="Powell A.J."/>
            <person name="Barry K."/>
            <person name="Miller A.N."/>
            <person name="Grigoriev I.V."/>
            <person name="Debuchy R."/>
            <person name="Gladieux P."/>
            <person name="Thoren M.H."/>
            <person name="Johannesson H."/>
        </authorList>
    </citation>
    <scope>NUCLEOTIDE SEQUENCE</scope>
    <source>
        <strain evidence="5">CBS 359.72</strain>
    </source>
</reference>
<proteinExistence type="predicted"/>
<evidence type="ECO:0000256" key="1">
    <source>
        <dbReference type="SAM" id="Coils"/>
    </source>
</evidence>
<reference evidence="5" key="1">
    <citation type="journal article" date="2023" name="Mol. Phylogenet. Evol.">
        <title>Genome-scale phylogeny and comparative genomics of the fungal order Sordariales.</title>
        <authorList>
            <person name="Hensen N."/>
            <person name="Bonometti L."/>
            <person name="Westerberg I."/>
            <person name="Brannstrom I.O."/>
            <person name="Guillou S."/>
            <person name="Cros-Aarteil S."/>
            <person name="Calhoun S."/>
            <person name="Haridas S."/>
            <person name="Kuo A."/>
            <person name="Mondo S."/>
            <person name="Pangilinan J."/>
            <person name="Riley R."/>
            <person name="LaButti K."/>
            <person name="Andreopoulos B."/>
            <person name="Lipzen A."/>
            <person name="Chen C."/>
            <person name="Yan M."/>
            <person name="Daum C."/>
            <person name="Ng V."/>
            <person name="Clum A."/>
            <person name="Steindorff A."/>
            <person name="Ohm R.A."/>
            <person name="Martin F."/>
            <person name="Silar P."/>
            <person name="Natvig D.O."/>
            <person name="Lalanne C."/>
            <person name="Gautier V."/>
            <person name="Ament-Velasquez S.L."/>
            <person name="Kruys A."/>
            <person name="Hutchinson M.I."/>
            <person name="Powell A.J."/>
            <person name="Barry K."/>
            <person name="Miller A.N."/>
            <person name="Grigoriev I.V."/>
            <person name="Debuchy R."/>
            <person name="Gladieux P."/>
            <person name="Hiltunen Thoren M."/>
            <person name="Johannesson H."/>
        </authorList>
    </citation>
    <scope>NUCLEOTIDE SEQUENCE</scope>
    <source>
        <strain evidence="5">CBS 359.72</strain>
    </source>
</reference>
<protein>
    <submittedName>
        <fullName evidence="5">Nuclear GTPase SLIP-GC</fullName>
    </submittedName>
</protein>
<evidence type="ECO:0000313" key="5">
    <source>
        <dbReference type="EMBL" id="KAK4245737.1"/>
    </source>
</evidence>
<feature type="domain" description="Dynamin N-terminal" evidence="3">
    <location>
        <begin position="153"/>
        <end position="391"/>
    </location>
</feature>
<dbReference type="InterPro" id="IPR056024">
    <property type="entry name" value="DUF7605"/>
</dbReference>
<evidence type="ECO:0000256" key="2">
    <source>
        <dbReference type="SAM" id="MobiDB-lite"/>
    </source>
</evidence>
<keyword evidence="1" id="KW-0175">Coiled coil</keyword>
<feature type="region of interest" description="Disordered" evidence="2">
    <location>
        <begin position="1"/>
        <end position="94"/>
    </location>
</feature>
<dbReference type="Pfam" id="PF24564">
    <property type="entry name" value="DUF7605"/>
    <property type="match status" value="1"/>
</dbReference>
<organism evidence="5 6">
    <name type="scientific">Corynascus novoguineensis</name>
    <dbReference type="NCBI Taxonomy" id="1126955"/>
    <lineage>
        <taxon>Eukaryota</taxon>
        <taxon>Fungi</taxon>
        <taxon>Dikarya</taxon>
        <taxon>Ascomycota</taxon>
        <taxon>Pezizomycotina</taxon>
        <taxon>Sordariomycetes</taxon>
        <taxon>Sordariomycetidae</taxon>
        <taxon>Sordariales</taxon>
        <taxon>Chaetomiaceae</taxon>
        <taxon>Corynascus</taxon>
    </lineage>
</organism>
<dbReference type="SUPFAM" id="SSF52540">
    <property type="entry name" value="P-loop containing nucleoside triphosphate hydrolases"/>
    <property type="match status" value="1"/>
</dbReference>
<gene>
    <name evidence="5" type="ORF">C7999DRAFT_16090</name>
</gene>
<dbReference type="InterPro" id="IPR027417">
    <property type="entry name" value="P-loop_NTPase"/>
</dbReference>
<dbReference type="AlphaFoldDB" id="A0AAN7CR69"/>
<dbReference type="EMBL" id="MU857692">
    <property type="protein sequence ID" value="KAK4245737.1"/>
    <property type="molecule type" value="Genomic_DNA"/>
</dbReference>
<dbReference type="PANTHER" id="PTHR36681">
    <property type="entry name" value="NUCLEAR GTPASE, GERMINAL CENTER-ASSOCIATED, TANDEM DUPLICATE 3"/>
    <property type="match status" value="1"/>
</dbReference>
<evidence type="ECO:0000313" key="6">
    <source>
        <dbReference type="Proteomes" id="UP001303647"/>
    </source>
</evidence>
<dbReference type="Gene3D" id="3.40.50.300">
    <property type="entry name" value="P-loop containing nucleotide triphosphate hydrolases"/>
    <property type="match status" value="1"/>
</dbReference>
<dbReference type="Proteomes" id="UP001303647">
    <property type="component" value="Unassembled WGS sequence"/>
</dbReference>
<feature type="compositionally biased region" description="Basic and acidic residues" evidence="2">
    <location>
        <begin position="40"/>
        <end position="57"/>
    </location>
</feature>
<sequence length="902" mass="101607">MAGLRAALSAPPCRAAPKTPPGNRSPLFHPPSGSSARYSSGREGKSLSPKSELEPEPRLSPSPSPFQHRRSPSQARQRPHQVSDEESPETRSYDTGFERAVAAAKSVAEDLARVLSHGDHPSLGVYQDWPKVRGYRDVAEKLAQFRCSPTLTVGLVGDSGVGKSSLLNSLLGVKLAWTNNGGEACTCVVTEYLYHDRDDYIVEVVPFSQDELRKQLAEMVHGYCHYHRHCDSAALGSDSDSDDIKYWEEKAAQARDSFQAMFQNRFSPDLIQSGRSEEDILETLISWSQEMGPTDIQSRQEKRETKECSNLVKQLTSSAPNSRGATNWRYIKKIRVFLRASVLSRGLVLVDLPGLRDLNSARRNVTERYLIDKCDEIFAVCRIDRAATDQGVADVFKLSRQSRALNVSIVCTRSEEINPEEAVEGFFDEGAAILQQHLDLAEDVKRQLATIEGRQLDYLDEFQEYGRAQSEEEQATQHQLRCEELAIKLRKEDVKNRLNRKYADQTPPENDLRVFCVSNKLYRSWRGNPADNALLHHSDIPDLRRHCLGLASEGRFRLAMRYVHGDVPKLVSEVETWTMSSSFLYGGPANTARTVGRALEELETRLRRANVYQRTHAKQSSRCISSSAVSDLLLCTGRQTREWTERAVRAGIVWNGVTTDTYAACCRKYGTHTTNERDHYDWNEEAMAAMSGALSPSWRTFDNFMDDHIRKLLRTLRNSLDWAVSHLETIPHGYGPDFLQPLLQTLKAHRRVLVDEVEIICENFRDKLRTLRADALGSHRTSFYGRGVEDAYNRAISECGKGSWARKKSIINAALRNEQLFEAVMRKLKDGFEGLAAALQADVQAAVGSDLNSIRNTLDIVRNGDAALPSEEELAFRSRVAEEIRGLKQRLDLIKFFAVERG</sequence>
<comment type="caution">
    <text evidence="5">The sequence shown here is derived from an EMBL/GenBank/DDBJ whole genome shotgun (WGS) entry which is preliminary data.</text>
</comment>
<keyword evidence="6" id="KW-1185">Reference proteome</keyword>
<evidence type="ECO:0000259" key="4">
    <source>
        <dbReference type="Pfam" id="PF24564"/>
    </source>
</evidence>
<dbReference type="PANTHER" id="PTHR36681:SF3">
    <property type="entry name" value="NUCLEAR GTPASE, GERMINAL CENTER-ASSOCIATED, TANDEM DUPLICATE 3"/>
    <property type="match status" value="1"/>
</dbReference>
<name>A0AAN7CR69_9PEZI</name>
<feature type="domain" description="DUF7605" evidence="4">
    <location>
        <begin position="639"/>
        <end position="821"/>
    </location>
</feature>
<dbReference type="InterPro" id="IPR045063">
    <property type="entry name" value="Dynamin_N"/>
</dbReference>
<accession>A0AAN7CR69</accession>
<dbReference type="Pfam" id="PF00350">
    <property type="entry name" value="Dynamin_N"/>
    <property type="match status" value="1"/>
</dbReference>
<feature type="coiled-coil region" evidence="1">
    <location>
        <begin position="434"/>
        <end position="488"/>
    </location>
</feature>